<proteinExistence type="predicted"/>
<evidence type="ECO:0000313" key="2">
    <source>
        <dbReference type="EMBL" id="GIY63644.1"/>
    </source>
</evidence>
<feature type="transmembrane region" description="Helical" evidence="1">
    <location>
        <begin position="173"/>
        <end position="194"/>
    </location>
</feature>
<reference evidence="2 3" key="1">
    <citation type="submission" date="2021-06" db="EMBL/GenBank/DDBJ databases">
        <title>Caerostris darwini draft genome.</title>
        <authorList>
            <person name="Kono N."/>
            <person name="Arakawa K."/>
        </authorList>
    </citation>
    <scope>NUCLEOTIDE SEQUENCE [LARGE SCALE GENOMIC DNA]</scope>
</reference>
<name>A0AAV4V193_9ARAC</name>
<dbReference type="EMBL" id="BPLQ01012203">
    <property type="protein sequence ID" value="GIY63644.1"/>
    <property type="molecule type" value="Genomic_DNA"/>
</dbReference>
<organism evidence="2 3">
    <name type="scientific">Caerostris darwini</name>
    <dbReference type="NCBI Taxonomy" id="1538125"/>
    <lineage>
        <taxon>Eukaryota</taxon>
        <taxon>Metazoa</taxon>
        <taxon>Ecdysozoa</taxon>
        <taxon>Arthropoda</taxon>
        <taxon>Chelicerata</taxon>
        <taxon>Arachnida</taxon>
        <taxon>Araneae</taxon>
        <taxon>Araneomorphae</taxon>
        <taxon>Entelegynae</taxon>
        <taxon>Araneoidea</taxon>
        <taxon>Araneidae</taxon>
        <taxon>Caerostris</taxon>
    </lineage>
</organism>
<dbReference type="Proteomes" id="UP001054837">
    <property type="component" value="Unassembled WGS sequence"/>
</dbReference>
<accession>A0AAV4V193</accession>
<gene>
    <name evidence="2" type="primary">AVEN_160867_1</name>
    <name evidence="2" type="ORF">CDAR_480181</name>
</gene>
<protein>
    <submittedName>
        <fullName evidence="2">Uncharacterized protein</fullName>
    </submittedName>
</protein>
<keyword evidence="1" id="KW-0812">Transmembrane</keyword>
<feature type="transmembrane region" description="Helical" evidence="1">
    <location>
        <begin position="53"/>
        <end position="73"/>
    </location>
</feature>
<comment type="caution">
    <text evidence="2">The sequence shown here is derived from an EMBL/GenBank/DDBJ whole genome shotgun (WGS) entry which is preliminary data.</text>
</comment>
<evidence type="ECO:0000256" key="1">
    <source>
        <dbReference type="SAM" id="Phobius"/>
    </source>
</evidence>
<sequence length="280" mass="31375">MWARAGHLERPGTATCKHTSSWQPLISGSSCCMASWVGVAVVGSLMFPPLLPLTIIGAMVTGISGATVIGSYATEIPLLKKRLGKAKAIIEKDAEELRFLDTWLVHLGELTETLEDELGFDLLQKICDQSKALFEEYRHRKYKIDVDFVNKLDPLLDNLVDLFLPESRLLAKFGVECAPAMISFILAMFILPMGNSVLIDWIPLIQEFRNKESRGVDVEGNVVRSSFLGTGMALKRTDVILVSNDISISSLIRHGRKLKEIARHLQKEFKTVEKFYSYFK</sequence>
<keyword evidence="1" id="KW-0472">Membrane</keyword>
<keyword evidence="3" id="KW-1185">Reference proteome</keyword>
<evidence type="ECO:0000313" key="3">
    <source>
        <dbReference type="Proteomes" id="UP001054837"/>
    </source>
</evidence>
<dbReference type="AlphaFoldDB" id="A0AAV4V193"/>
<dbReference type="PROSITE" id="PS51257">
    <property type="entry name" value="PROKAR_LIPOPROTEIN"/>
    <property type="match status" value="1"/>
</dbReference>
<keyword evidence="1" id="KW-1133">Transmembrane helix</keyword>
<feature type="transmembrane region" description="Helical" evidence="1">
    <location>
        <begin position="25"/>
        <end position="47"/>
    </location>
</feature>